<keyword evidence="6" id="KW-0040">ANK repeat</keyword>
<keyword evidence="2" id="KW-0813">Transport</keyword>
<protein>
    <submittedName>
        <fullName evidence="12">Transient receptor potential cation channel subfamily A member 1 homolog</fullName>
    </submittedName>
</protein>
<keyword evidence="8 10" id="KW-0472">Membrane</keyword>
<evidence type="ECO:0000256" key="2">
    <source>
        <dbReference type="ARBA" id="ARBA00022448"/>
    </source>
</evidence>
<reference key="2">
    <citation type="submission" date="2011-10" db="EMBL/GenBank/DDBJ databases">
        <title>The genome and transcriptome sequence of Clonorchis sinensis provide insights into the carcinogenic liver fluke.</title>
        <authorList>
            <person name="Wang X."/>
            <person name="Huang Y."/>
            <person name="Chen W."/>
            <person name="Liu H."/>
            <person name="Guo L."/>
            <person name="Chen Y."/>
            <person name="Luo F."/>
            <person name="Zhou W."/>
            <person name="Sun J."/>
            <person name="Mao Q."/>
            <person name="Liang P."/>
            <person name="Zhou C."/>
            <person name="Tian Y."/>
            <person name="Men J."/>
            <person name="Lv X."/>
            <person name="Huang L."/>
            <person name="Zhou J."/>
            <person name="Hu Y."/>
            <person name="Li R."/>
            <person name="Zhang F."/>
            <person name="Lei H."/>
            <person name="Li X."/>
            <person name="Hu X."/>
            <person name="Liang C."/>
            <person name="Xu J."/>
            <person name="Wu Z."/>
            <person name="Yu X."/>
        </authorList>
    </citation>
    <scope>NUCLEOTIDE SEQUENCE</scope>
    <source>
        <strain>Henan</strain>
    </source>
</reference>
<dbReference type="InterPro" id="IPR005821">
    <property type="entry name" value="Ion_trans_dom"/>
</dbReference>
<evidence type="ECO:0000256" key="7">
    <source>
        <dbReference type="ARBA" id="ARBA00023065"/>
    </source>
</evidence>
<reference evidence="12" key="1">
    <citation type="journal article" date="2011" name="Genome Biol.">
        <title>The draft genome of the carcinogenic human liver fluke Clonorchis sinensis.</title>
        <authorList>
            <person name="Wang X."/>
            <person name="Chen W."/>
            <person name="Huang Y."/>
            <person name="Sun J."/>
            <person name="Men J."/>
            <person name="Liu H."/>
            <person name="Luo F."/>
            <person name="Guo L."/>
            <person name="Lv X."/>
            <person name="Deng C."/>
            <person name="Zhou C."/>
            <person name="Fan Y."/>
            <person name="Li X."/>
            <person name="Huang L."/>
            <person name="Hu Y."/>
            <person name="Liang C."/>
            <person name="Hu X."/>
            <person name="Xu J."/>
            <person name="Yu X."/>
        </authorList>
    </citation>
    <scope>NUCLEOTIDE SEQUENCE [LARGE SCALE GENOMIC DNA]</scope>
    <source>
        <strain evidence="12">Henan</strain>
    </source>
</reference>
<gene>
    <name evidence="12" type="ORF">CLF_108463</name>
</gene>
<keyword evidence="7" id="KW-0406">Ion transport</keyword>
<evidence type="ECO:0000256" key="6">
    <source>
        <dbReference type="ARBA" id="ARBA00023043"/>
    </source>
</evidence>
<dbReference type="PANTHER" id="PTHR47143:SF3">
    <property type="entry name" value="PWWP DOMAIN-CONTAINING PROTEIN"/>
    <property type="match status" value="1"/>
</dbReference>
<evidence type="ECO:0000256" key="9">
    <source>
        <dbReference type="ARBA" id="ARBA00023303"/>
    </source>
</evidence>
<dbReference type="Pfam" id="PF00520">
    <property type="entry name" value="Ion_trans"/>
    <property type="match status" value="1"/>
</dbReference>
<keyword evidence="12" id="KW-0675">Receptor</keyword>
<dbReference type="GO" id="GO:0005216">
    <property type="term" value="F:monoatomic ion channel activity"/>
    <property type="evidence" value="ECO:0007669"/>
    <property type="project" value="InterPro"/>
</dbReference>
<keyword evidence="5 10" id="KW-1133">Transmembrane helix</keyword>
<feature type="transmembrane region" description="Helical" evidence="10">
    <location>
        <begin position="74"/>
        <end position="104"/>
    </location>
</feature>
<evidence type="ECO:0000313" key="13">
    <source>
        <dbReference type="Proteomes" id="UP000008909"/>
    </source>
</evidence>
<feature type="domain" description="Ion transport" evidence="11">
    <location>
        <begin position="2"/>
        <end position="114"/>
    </location>
</feature>
<evidence type="ECO:0000256" key="10">
    <source>
        <dbReference type="SAM" id="Phobius"/>
    </source>
</evidence>
<dbReference type="EMBL" id="DF143324">
    <property type="protein sequence ID" value="GAA52621.1"/>
    <property type="molecule type" value="Genomic_DNA"/>
</dbReference>
<dbReference type="Gene3D" id="1.10.287.70">
    <property type="match status" value="1"/>
</dbReference>
<evidence type="ECO:0000259" key="11">
    <source>
        <dbReference type="Pfam" id="PF00520"/>
    </source>
</evidence>
<keyword evidence="4" id="KW-0677">Repeat</keyword>
<name>G7YI38_CLOSI</name>
<keyword evidence="13" id="KW-1185">Reference proteome</keyword>
<evidence type="ECO:0000256" key="1">
    <source>
        <dbReference type="ARBA" id="ARBA00004141"/>
    </source>
</evidence>
<proteinExistence type="predicted"/>
<keyword evidence="3 10" id="KW-0812">Transmembrane</keyword>
<dbReference type="InterPro" id="IPR052076">
    <property type="entry name" value="TRP_cation_channel"/>
</dbReference>
<evidence type="ECO:0000256" key="8">
    <source>
        <dbReference type="ARBA" id="ARBA00023136"/>
    </source>
</evidence>
<dbReference type="AlphaFoldDB" id="G7YI38"/>
<dbReference type="PANTHER" id="PTHR47143">
    <property type="entry name" value="TRANSIENT RECEPTOR POTENTIAL CATION CHANNEL PROTEIN PAINLESS"/>
    <property type="match status" value="1"/>
</dbReference>
<evidence type="ECO:0000256" key="5">
    <source>
        <dbReference type="ARBA" id="ARBA00022989"/>
    </source>
</evidence>
<dbReference type="Proteomes" id="UP000008909">
    <property type="component" value="Unassembled WGS sequence"/>
</dbReference>
<dbReference type="GO" id="GO:1902495">
    <property type="term" value="C:transmembrane transporter complex"/>
    <property type="evidence" value="ECO:0007669"/>
    <property type="project" value="TreeGrafter"/>
</dbReference>
<comment type="subcellular location">
    <subcellularLocation>
        <location evidence="1">Membrane</location>
        <topology evidence="1">Multi-pass membrane protein</topology>
    </subcellularLocation>
</comment>
<accession>G7YI38</accession>
<evidence type="ECO:0000256" key="4">
    <source>
        <dbReference type="ARBA" id="ARBA00022737"/>
    </source>
</evidence>
<organism evidence="12 13">
    <name type="scientific">Clonorchis sinensis</name>
    <name type="common">Chinese liver fluke</name>
    <dbReference type="NCBI Taxonomy" id="79923"/>
    <lineage>
        <taxon>Eukaryota</taxon>
        <taxon>Metazoa</taxon>
        <taxon>Spiralia</taxon>
        <taxon>Lophotrochozoa</taxon>
        <taxon>Platyhelminthes</taxon>
        <taxon>Trematoda</taxon>
        <taxon>Digenea</taxon>
        <taxon>Opisthorchiida</taxon>
        <taxon>Opisthorchiata</taxon>
        <taxon>Opisthorchiidae</taxon>
        <taxon>Clonorchis</taxon>
    </lineage>
</organism>
<sequence length="272" mass="31457">MFVVVMKTFAKFFLVFSPFLFAFALSFHALLANQIPFRDLKNAVVKTFGMVIGELDTNTIIFERFESTDVEKQVYFATITYIIFVGFISIMSIVMMNLLVGLAVDDIKGVQRKAQFKRQEMRIELIFSAESLLSRFGRKTFTLRNYIYRPNNPSGYLSRMFHRFYVQSMKTAKEIAEIQFDDDEVEVTTTRKSPEKRLEEIQAQIVQLARTMNQLVDRVNSGAFSSQLEGNIQPRMWSNKRVVACSGTTERRADPIKRLAVDDDLDEEPVQF</sequence>
<evidence type="ECO:0000256" key="3">
    <source>
        <dbReference type="ARBA" id="ARBA00022692"/>
    </source>
</evidence>
<keyword evidence="9" id="KW-0407">Ion channel</keyword>
<evidence type="ECO:0000313" key="12">
    <source>
        <dbReference type="EMBL" id="GAA52621.1"/>
    </source>
</evidence>